<evidence type="ECO:0000313" key="3">
    <source>
        <dbReference type="Proteomes" id="UP000284557"/>
    </source>
</evidence>
<dbReference type="EMBL" id="QXBN01000012">
    <property type="protein sequence ID" value="RIT36854.1"/>
    <property type="molecule type" value="Genomic_DNA"/>
</dbReference>
<reference evidence="2 3" key="1">
    <citation type="submission" date="2018-08" db="EMBL/GenBank/DDBJ databases">
        <title>Linezolid Resistance in Mycobacterium abscessus: MIC Distribution and Comprehensive Investigation of Resistance Mechanisms.</title>
        <authorList>
            <person name="Ye M."/>
            <person name="Xu L."/>
            <person name="Zou Y."/>
            <person name="Li B."/>
            <person name="Guo Q."/>
            <person name="Zhang Y."/>
            <person name="Zhan M."/>
            <person name="Xu B."/>
            <person name="Yu F."/>
            <person name="Zhang Z."/>
            <person name="Chu H."/>
        </authorList>
    </citation>
    <scope>NUCLEOTIDE SEQUENCE [LARGE SCALE GENOMIC DNA]</scope>
    <source>
        <strain evidence="2 3">G143</strain>
    </source>
</reference>
<evidence type="ECO:0000313" key="2">
    <source>
        <dbReference type="EMBL" id="RIT36854.1"/>
    </source>
</evidence>
<dbReference type="AlphaFoldDB" id="A0ABD7HM72"/>
<dbReference type="Proteomes" id="UP000284557">
    <property type="component" value="Unassembled WGS sequence"/>
</dbReference>
<sequence length="92" mass="10083">MNDNIYINDLVVNVSDRAVVGEVLPTSESAGGLHSSADTDIWDTGSGPRFSDSGLVPVRWNTDDGVPYEWWEAPEFLEVVQPAQVRSQLAVH</sequence>
<proteinExistence type="predicted"/>
<evidence type="ECO:0000256" key="1">
    <source>
        <dbReference type="SAM" id="MobiDB-lite"/>
    </source>
</evidence>
<name>A0ABD7HM72_9MYCO</name>
<protein>
    <submittedName>
        <fullName evidence="2">Uncharacterized protein</fullName>
    </submittedName>
</protein>
<organism evidence="2 3">
    <name type="scientific">Mycobacteroides abscessus</name>
    <dbReference type="NCBI Taxonomy" id="36809"/>
    <lineage>
        <taxon>Bacteria</taxon>
        <taxon>Bacillati</taxon>
        <taxon>Actinomycetota</taxon>
        <taxon>Actinomycetes</taxon>
        <taxon>Mycobacteriales</taxon>
        <taxon>Mycobacteriaceae</taxon>
        <taxon>Mycobacteroides</taxon>
    </lineage>
</organism>
<gene>
    <name evidence="2" type="ORF">D2E76_16525</name>
</gene>
<comment type="caution">
    <text evidence="2">The sequence shown here is derived from an EMBL/GenBank/DDBJ whole genome shotgun (WGS) entry which is preliminary data.</text>
</comment>
<accession>A0ABD7HM72</accession>
<feature type="region of interest" description="Disordered" evidence="1">
    <location>
        <begin position="27"/>
        <end position="46"/>
    </location>
</feature>
<dbReference type="RefSeq" id="WP_119596499.1">
    <property type="nucleotide sequence ID" value="NZ_QXBN01000012.1"/>
</dbReference>